<evidence type="ECO:0000256" key="1">
    <source>
        <dbReference type="SAM" id="MobiDB-lite"/>
    </source>
</evidence>
<evidence type="ECO:0008006" key="3">
    <source>
        <dbReference type="Google" id="ProtNLM"/>
    </source>
</evidence>
<feature type="compositionally biased region" description="Basic and acidic residues" evidence="1">
    <location>
        <begin position="94"/>
        <end position="109"/>
    </location>
</feature>
<gene>
    <name evidence="2" type="ORF">MNBD_DELTA03-891</name>
</gene>
<reference evidence="2" key="1">
    <citation type="submission" date="2018-06" db="EMBL/GenBank/DDBJ databases">
        <authorList>
            <person name="Zhirakovskaya E."/>
        </authorList>
    </citation>
    <scope>NUCLEOTIDE SEQUENCE</scope>
</reference>
<name>A0A3B0WFA8_9ZZZZ</name>
<sequence length="121" mass="13614">MECDRFKKLLKSWYLQVQDEALAPARMVELMENHISSCPTCLMDPDARKDMEKIITLVLPKDKLSPPTRSHRTIEPSIDGSGPGAAPPALVANHEVEHEDHHDEDHHDDISDDHDTEGNSL</sequence>
<protein>
    <recommendedName>
        <fullName evidence="3">Zinc-finger domain-containing protein</fullName>
    </recommendedName>
</protein>
<proteinExistence type="predicted"/>
<dbReference type="AlphaFoldDB" id="A0A3B0WFA8"/>
<accession>A0A3B0WFA8</accession>
<organism evidence="2">
    <name type="scientific">hydrothermal vent metagenome</name>
    <dbReference type="NCBI Taxonomy" id="652676"/>
    <lineage>
        <taxon>unclassified sequences</taxon>
        <taxon>metagenomes</taxon>
        <taxon>ecological metagenomes</taxon>
    </lineage>
</organism>
<dbReference type="EMBL" id="UOEX01000433">
    <property type="protein sequence ID" value="VAW42304.1"/>
    <property type="molecule type" value="Genomic_DNA"/>
</dbReference>
<feature type="region of interest" description="Disordered" evidence="1">
    <location>
        <begin position="61"/>
        <end position="121"/>
    </location>
</feature>
<evidence type="ECO:0000313" key="2">
    <source>
        <dbReference type="EMBL" id="VAW42304.1"/>
    </source>
</evidence>